<evidence type="ECO:0000259" key="2">
    <source>
        <dbReference type="PROSITE" id="PS51352"/>
    </source>
</evidence>
<feature type="chain" id="PRO_5001717748" description="Thioredoxin domain-containing protein" evidence="1">
    <location>
        <begin position="22"/>
        <end position="178"/>
    </location>
</feature>
<name>A0A077EIL8_9FLAO</name>
<dbReference type="Proteomes" id="UP000028933">
    <property type="component" value="Chromosome"/>
</dbReference>
<evidence type="ECO:0000313" key="3">
    <source>
        <dbReference type="EMBL" id="AIL46343.1"/>
    </source>
</evidence>
<accession>A0A077EIL8</accession>
<dbReference type="Gene3D" id="3.40.30.10">
    <property type="entry name" value="Glutaredoxin"/>
    <property type="match status" value="1"/>
</dbReference>
<dbReference type="PROSITE" id="PS51352">
    <property type="entry name" value="THIOREDOXIN_2"/>
    <property type="match status" value="1"/>
</dbReference>
<gene>
    <name evidence="3" type="ORF">BD94_2568</name>
</gene>
<evidence type="ECO:0000313" key="4">
    <source>
        <dbReference type="Proteomes" id="UP000028933"/>
    </source>
</evidence>
<dbReference type="HOGENOM" id="CLU_121365_0_0_10"/>
<dbReference type="RefSeq" id="WP_024565514.1">
    <property type="nucleotide sequence ID" value="NZ_CP007547.1"/>
</dbReference>
<dbReference type="KEGG" id="eao:BD94_2568"/>
<dbReference type="AlphaFoldDB" id="A0A077EIL8"/>
<dbReference type="Pfam" id="PF00085">
    <property type="entry name" value="Thioredoxin"/>
    <property type="match status" value="1"/>
</dbReference>
<evidence type="ECO:0000256" key="1">
    <source>
        <dbReference type="SAM" id="SignalP"/>
    </source>
</evidence>
<feature type="domain" description="Thioredoxin" evidence="2">
    <location>
        <begin position="43"/>
        <end position="176"/>
    </location>
</feature>
<sequence length="178" mass="20663">MKKVFIATLAFMALSTYSVSAQTSEINQRIKNERGVLLIGQQNMEPFNKKPFKAWYDEEYTPYIVDQPSIKKLEKENISSYDITIFIGSWCPDSHREFPRFIKILQELKYPVDKVQIFALDRQKKSPHEDEKVYNVTHVPTFIIKKDGKEIGRITEAPETGFLEKDLLNIINKAKSSS</sequence>
<proteinExistence type="predicted"/>
<dbReference type="InterPro" id="IPR036249">
    <property type="entry name" value="Thioredoxin-like_sf"/>
</dbReference>
<dbReference type="InterPro" id="IPR013766">
    <property type="entry name" value="Thioredoxin_domain"/>
</dbReference>
<dbReference type="STRING" id="1338011.BD94_2568"/>
<protein>
    <recommendedName>
        <fullName evidence="2">Thioredoxin domain-containing protein</fullName>
    </recommendedName>
</protein>
<keyword evidence="1" id="KW-0732">Signal</keyword>
<organism evidence="3 4">
    <name type="scientific">Elizabethkingia anophelis NUHP1</name>
    <dbReference type="NCBI Taxonomy" id="1338011"/>
    <lineage>
        <taxon>Bacteria</taxon>
        <taxon>Pseudomonadati</taxon>
        <taxon>Bacteroidota</taxon>
        <taxon>Flavobacteriia</taxon>
        <taxon>Flavobacteriales</taxon>
        <taxon>Weeksellaceae</taxon>
        <taxon>Elizabethkingia</taxon>
    </lineage>
</organism>
<feature type="signal peptide" evidence="1">
    <location>
        <begin position="1"/>
        <end position="21"/>
    </location>
</feature>
<dbReference type="eggNOG" id="COG0526">
    <property type="taxonomic scope" value="Bacteria"/>
</dbReference>
<dbReference type="SUPFAM" id="SSF52833">
    <property type="entry name" value="Thioredoxin-like"/>
    <property type="match status" value="1"/>
</dbReference>
<reference evidence="3 4" key="1">
    <citation type="journal article" date="2013" name="Lancet">
        <title>First case of E anophelis outbreak in an intensive-care unit.</title>
        <authorList>
            <person name="Teo J."/>
            <person name="Tan S.Y."/>
            <person name="Tay M."/>
            <person name="Ding Y."/>
            <person name="Kjelleberg S."/>
            <person name="Givskov M."/>
            <person name="Lin R.T."/>
            <person name="Yang L."/>
        </authorList>
    </citation>
    <scope>NUCLEOTIDE SEQUENCE [LARGE SCALE GENOMIC DNA]</scope>
    <source>
        <strain evidence="3 4">NUHP1</strain>
    </source>
</reference>
<dbReference type="CDD" id="cd02947">
    <property type="entry name" value="TRX_family"/>
    <property type="match status" value="1"/>
</dbReference>
<dbReference type="EMBL" id="CP007547">
    <property type="protein sequence ID" value="AIL46343.1"/>
    <property type="molecule type" value="Genomic_DNA"/>
</dbReference>